<proteinExistence type="predicted"/>
<evidence type="ECO:0000313" key="3">
    <source>
        <dbReference type="EMBL" id="MFC4765826.1"/>
    </source>
</evidence>
<gene>
    <name evidence="3" type="ORF">ACFO8Q_00190</name>
</gene>
<protein>
    <submittedName>
        <fullName evidence="3">Glycosyltransferase family 4 protein</fullName>
        <ecNumber evidence="3">2.4.-.-</ecNumber>
    </submittedName>
</protein>
<evidence type="ECO:0000259" key="1">
    <source>
        <dbReference type="Pfam" id="PF00534"/>
    </source>
</evidence>
<dbReference type="Gene3D" id="3.40.50.2000">
    <property type="entry name" value="Glycogen Phosphorylase B"/>
    <property type="match status" value="2"/>
</dbReference>
<dbReference type="InterPro" id="IPR050194">
    <property type="entry name" value="Glycosyltransferase_grp1"/>
</dbReference>
<dbReference type="PANTHER" id="PTHR45947:SF3">
    <property type="entry name" value="SULFOQUINOVOSYL TRANSFERASE SQD2"/>
    <property type="match status" value="1"/>
</dbReference>
<dbReference type="PANTHER" id="PTHR45947">
    <property type="entry name" value="SULFOQUINOVOSYL TRANSFERASE SQD2"/>
    <property type="match status" value="1"/>
</dbReference>
<name>A0ABV9PU90_9BACL</name>
<dbReference type="InterPro" id="IPR028098">
    <property type="entry name" value="Glyco_trans_4-like_N"/>
</dbReference>
<evidence type="ECO:0000313" key="4">
    <source>
        <dbReference type="Proteomes" id="UP001596002"/>
    </source>
</evidence>
<organism evidence="3 4">
    <name type="scientific">Effusibacillus consociatus</name>
    <dbReference type="NCBI Taxonomy" id="1117041"/>
    <lineage>
        <taxon>Bacteria</taxon>
        <taxon>Bacillati</taxon>
        <taxon>Bacillota</taxon>
        <taxon>Bacilli</taxon>
        <taxon>Bacillales</taxon>
        <taxon>Alicyclobacillaceae</taxon>
        <taxon>Effusibacillus</taxon>
    </lineage>
</organism>
<dbReference type="EC" id="2.4.-.-" evidence="3"/>
<feature type="domain" description="Glycosyl transferase family 1" evidence="1">
    <location>
        <begin position="216"/>
        <end position="377"/>
    </location>
</feature>
<evidence type="ECO:0000259" key="2">
    <source>
        <dbReference type="Pfam" id="PF13439"/>
    </source>
</evidence>
<keyword evidence="3" id="KW-0808">Transferase</keyword>
<dbReference type="SUPFAM" id="SSF53756">
    <property type="entry name" value="UDP-Glycosyltransferase/glycogen phosphorylase"/>
    <property type="match status" value="1"/>
</dbReference>
<keyword evidence="3" id="KW-0328">Glycosyltransferase</keyword>
<dbReference type="EMBL" id="JBHSHC010000002">
    <property type="protein sequence ID" value="MFC4765826.1"/>
    <property type="molecule type" value="Genomic_DNA"/>
</dbReference>
<accession>A0ABV9PU90</accession>
<dbReference type="InterPro" id="IPR001296">
    <property type="entry name" value="Glyco_trans_1"/>
</dbReference>
<dbReference type="Pfam" id="PF00534">
    <property type="entry name" value="Glycos_transf_1"/>
    <property type="match status" value="1"/>
</dbReference>
<reference evidence="4" key="1">
    <citation type="journal article" date="2019" name="Int. J. Syst. Evol. Microbiol.">
        <title>The Global Catalogue of Microorganisms (GCM) 10K type strain sequencing project: providing services to taxonomists for standard genome sequencing and annotation.</title>
        <authorList>
            <consortium name="The Broad Institute Genomics Platform"/>
            <consortium name="The Broad Institute Genome Sequencing Center for Infectious Disease"/>
            <person name="Wu L."/>
            <person name="Ma J."/>
        </authorList>
    </citation>
    <scope>NUCLEOTIDE SEQUENCE [LARGE SCALE GENOMIC DNA]</scope>
    <source>
        <strain evidence="4">WYCCWR 12678</strain>
    </source>
</reference>
<dbReference type="RefSeq" id="WP_380023378.1">
    <property type="nucleotide sequence ID" value="NZ_JBHSHC010000002.1"/>
</dbReference>
<dbReference type="CDD" id="cd03801">
    <property type="entry name" value="GT4_PimA-like"/>
    <property type="match status" value="1"/>
</dbReference>
<comment type="caution">
    <text evidence="3">The sequence shown here is derived from an EMBL/GenBank/DDBJ whole genome shotgun (WGS) entry which is preliminary data.</text>
</comment>
<dbReference type="Pfam" id="PF13439">
    <property type="entry name" value="Glyco_transf_4"/>
    <property type="match status" value="1"/>
</dbReference>
<dbReference type="GO" id="GO:0016757">
    <property type="term" value="F:glycosyltransferase activity"/>
    <property type="evidence" value="ECO:0007669"/>
    <property type="project" value="UniProtKB-KW"/>
</dbReference>
<feature type="domain" description="Glycosyltransferase subfamily 4-like N-terminal" evidence="2">
    <location>
        <begin position="14"/>
        <end position="205"/>
    </location>
</feature>
<dbReference type="Proteomes" id="UP001596002">
    <property type="component" value="Unassembled WGS sequence"/>
</dbReference>
<keyword evidence="4" id="KW-1185">Reference proteome</keyword>
<sequence length="416" mass="47834">MRILLATYWYLPHVGGVSTYVYLLKRELERMGHQVDIFAHHPDMQKYYMPNNGRYLEKSKVKDLIYEKVLRYYDERLPQVDPWIRWREIERYSFEAAATVFGLAKYDLIHTQDIISTRALWRVKEKRTPLISTIHGCLATEFLYSGEVKDRNSLPWHYVASEEYFGAMSSDITIVPTQWLKNLLVQDFRVSESQLVVVPYGMDISSFQKKMGSSSKLIRPGDKKILACPARLVPVKGHEHLLSALARLKQDRDDWICWLIGDGPLRENLEQQSRSLNLEQHVSFLGNRDDVPVLLRQADIFVLPSLQDNLPFSVMEAQVAGKPVVVSNAGGIPEMVEHGETGLISPAGDSESLYQNLKKVIEDDSLRAQIAESAKEWGMLQWSLDTMMDRTLCVYERVIPKLRKGVVPLARQRKTN</sequence>